<feature type="transmembrane region" description="Helical" evidence="9">
    <location>
        <begin position="39"/>
        <end position="57"/>
    </location>
</feature>
<comment type="catalytic activity">
    <reaction evidence="9">
        <text>N-terminal S-1,2-diacyl-sn-glyceryl-L-cysteinyl-[lipoprotein] + a glycerophospholipid = N-acyl-S-1,2-diacyl-sn-glyceryl-L-cysteinyl-[lipoprotein] + a 2-acyl-sn-glycero-3-phospholipid + H(+)</text>
        <dbReference type="Rhea" id="RHEA:48228"/>
        <dbReference type="Rhea" id="RHEA-COMP:14681"/>
        <dbReference type="Rhea" id="RHEA-COMP:14684"/>
        <dbReference type="ChEBI" id="CHEBI:15378"/>
        <dbReference type="ChEBI" id="CHEBI:136912"/>
        <dbReference type="ChEBI" id="CHEBI:140656"/>
        <dbReference type="ChEBI" id="CHEBI:140657"/>
        <dbReference type="ChEBI" id="CHEBI:140660"/>
        <dbReference type="EC" id="2.3.1.269"/>
    </reaction>
</comment>
<dbReference type="EC" id="2.3.1.269" evidence="9"/>
<dbReference type="PANTHER" id="PTHR38686:SF1">
    <property type="entry name" value="APOLIPOPROTEIN N-ACYLTRANSFERASE"/>
    <property type="match status" value="1"/>
</dbReference>
<dbReference type="GO" id="GO:0016746">
    <property type="term" value="F:acyltransferase activity"/>
    <property type="evidence" value="ECO:0007669"/>
    <property type="project" value="UniProtKB-KW"/>
</dbReference>
<feature type="transmembrane region" description="Helical" evidence="9">
    <location>
        <begin position="225"/>
        <end position="244"/>
    </location>
</feature>
<sequence length="559" mass="60523">MTMDSPTQASRKTLAAVLRHPHAGALAAGGLAACGFQPLAWWPLTILATAWLIELVARAPRAMQAFFVGWLFGLSHFTVGNNWIATAFTYQAQMPAWLGAVAVVLLAIYLALYPALAALGAWLIVHRLPGSRRRREAGLVSRVTGIGLALAGCWILTEWMRAWVFTGFAWNPLGVAVLGPYSGQGLALLTPWIGTYGLSGVLVLIGGAVRSMAHGFMGAAGSARAGWGLALVLLAAALGAQVALPAKYLNGAEGQVRFTLIQPDIRQETLDDPRNYEAHFIKMARLTVPQDRGDRRVVFWPESGLVDYLRDGYPERYYRQMTYAADPALARERIGQVIGPYSLLLTGAVDLVIEDQTAIGARNSVTAIDWRGSILAGYSKAHLVPYGEYLALRWLLEPLGARRLVAGALDFWPGPGARTYDLGAWGKAGMQICYEIIFSGQVVDPADRPDYIFNPSNDGWFGSWGPPQHLAQARLRAIEEGLPVLRSTTTGISAVIDANGIVREHLPSHVAGRIDGRIPPAREPTLFARYGNMLPLGMAVLLIAASVVARRRHSAYPHA</sequence>
<keyword evidence="12" id="KW-1185">Reference proteome</keyword>
<dbReference type="NCBIfam" id="TIGR00546">
    <property type="entry name" value="lnt"/>
    <property type="match status" value="1"/>
</dbReference>
<dbReference type="Gene3D" id="3.60.110.10">
    <property type="entry name" value="Carbon-nitrogen hydrolase"/>
    <property type="match status" value="1"/>
</dbReference>
<proteinExistence type="inferred from homology"/>
<dbReference type="EMBL" id="JBFNXR010000021">
    <property type="protein sequence ID" value="MEW9854929.1"/>
    <property type="molecule type" value="Genomic_DNA"/>
</dbReference>
<dbReference type="CDD" id="cd07571">
    <property type="entry name" value="ALP_N-acyl_transferase"/>
    <property type="match status" value="1"/>
</dbReference>
<evidence type="ECO:0000256" key="2">
    <source>
        <dbReference type="ARBA" id="ARBA00010065"/>
    </source>
</evidence>
<gene>
    <name evidence="9 11" type="primary">lnt</name>
    <name evidence="11" type="ORF">ABUH87_07015</name>
</gene>
<feature type="transmembrane region" description="Helical" evidence="9">
    <location>
        <begin position="96"/>
        <end position="125"/>
    </location>
</feature>
<dbReference type="InterPro" id="IPR004563">
    <property type="entry name" value="Apolipo_AcylTrfase"/>
</dbReference>
<protein>
    <recommendedName>
        <fullName evidence="9">Apolipoprotein N-acyltransferase</fullName>
        <shortName evidence="9">ALP N-acyltransferase</shortName>
        <ecNumber evidence="9">2.3.1.269</ecNumber>
    </recommendedName>
</protein>
<dbReference type="PROSITE" id="PS50263">
    <property type="entry name" value="CN_HYDROLASE"/>
    <property type="match status" value="1"/>
</dbReference>
<comment type="pathway">
    <text evidence="9">Protein modification; lipoprotein biosynthesis (N-acyl transfer).</text>
</comment>
<dbReference type="Proteomes" id="UP001556118">
    <property type="component" value="Unassembled WGS sequence"/>
</dbReference>
<keyword evidence="3 9" id="KW-1003">Cell membrane</keyword>
<dbReference type="InterPro" id="IPR036526">
    <property type="entry name" value="C-N_Hydrolase_sf"/>
</dbReference>
<dbReference type="Pfam" id="PF00795">
    <property type="entry name" value="CN_hydrolase"/>
    <property type="match status" value="1"/>
</dbReference>
<organism evidence="11 12">
    <name type="scientific">Novosphingobium rhizovicinum</name>
    <dbReference type="NCBI Taxonomy" id="3228928"/>
    <lineage>
        <taxon>Bacteria</taxon>
        <taxon>Pseudomonadati</taxon>
        <taxon>Pseudomonadota</taxon>
        <taxon>Alphaproteobacteria</taxon>
        <taxon>Sphingomonadales</taxon>
        <taxon>Sphingomonadaceae</taxon>
        <taxon>Novosphingobium</taxon>
    </lineage>
</organism>
<feature type="domain" description="CN hydrolase" evidence="10">
    <location>
        <begin position="256"/>
        <end position="520"/>
    </location>
</feature>
<feature type="transmembrane region" description="Helical" evidence="9">
    <location>
        <begin position="193"/>
        <end position="213"/>
    </location>
</feature>
<comment type="caution">
    <text evidence="11">The sequence shown here is derived from an EMBL/GenBank/DDBJ whole genome shotgun (WGS) entry which is preliminary data.</text>
</comment>
<dbReference type="InterPro" id="IPR045378">
    <property type="entry name" value="LNT_N"/>
</dbReference>
<dbReference type="SUPFAM" id="SSF56317">
    <property type="entry name" value="Carbon-nitrogen hydrolase"/>
    <property type="match status" value="1"/>
</dbReference>
<evidence type="ECO:0000256" key="5">
    <source>
        <dbReference type="ARBA" id="ARBA00022692"/>
    </source>
</evidence>
<evidence type="ECO:0000256" key="9">
    <source>
        <dbReference type="HAMAP-Rule" id="MF_01148"/>
    </source>
</evidence>
<comment type="similarity">
    <text evidence="2 9">Belongs to the CN hydrolase family. Apolipoprotein N-acyltransferase subfamily.</text>
</comment>
<keyword evidence="5 9" id="KW-0812">Transmembrane</keyword>
<dbReference type="PANTHER" id="PTHR38686">
    <property type="entry name" value="APOLIPOPROTEIN N-ACYLTRANSFERASE"/>
    <property type="match status" value="1"/>
</dbReference>
<keyword evidence="7 9" id="KW-0472">Membrane</keyword>
<keyword evidence="6 9" id="KW-1133">Transmembrane helix</keyword>
<evidence type="ECO:0000256" key="8">
    <source>
        <dbReference type="ARBA" id="ARBA00023315"/>
    </source>
</evidence>
<evidence type="ECO:0000259" key="10">
    <source>
        <dbReference type="PROSITE" id="PS50263"/>
    </source>
</evidence>
<evidence type="ECO:0000256" key="4">
    <source>
        <dbReference type="ARBA" id="ARBA00022679"/>
    </source>
</evidence>
<keyword evidence="4 9" id="KW-0808">Transferase</keyword>
<evidence type="ECO:0000313" key="11">
    <source>
        <dbReference type="EMBL" id="MEW9854929.1"/>
    </source>
</evidence>
<evidence type="ECO:0000256" key="7">
    <source>
        <dbReference type="ARBA" id="ARBA00023136"/>
    </source>
</evidence>
<dbReference type="InterPro" id="IPR003010">
    <property type="entry name" value="C-N_Hydrolase"/>
</dbReference>
<feature type="transmembrane region" description="Helical" evidence="9">
    <location>
        <begin position="137"/>
        <end position="157"/>
    </location>
</feature>
<evidence type="ECO:0000313" key="12">
    <source>
        <dbReference type="Proteomes" id="UP001556118"/>
    </source>
</evidence>
<accession>A0ABV3RA17</accession>
<reference evidence="11 12" key="1">
    <citation type="submission" date="2024-06" db="EMBL/GenBank/DDBJ databases">
        <title>Novosphingobium rhizovicinus M1R2S20.</title>
        <authorList>
            <person name="Sun J.-Q."/>
        </authorList>
    </citation>
    <scope>NUCLEOTIDE SEQUENCE [LARGE SCALE GENOMIC DNA]</scope>
    <source>
        <strain evidence="11 12">M1R2S20</strain>
    </source>
</reference>
<feature type="transmembrane region" description="Helical" evidence="9">
    <location>
        <begin position="64"/>
        <end position="84"/>
    </location>
</feature>
<evidence type="ECO:0000256" key="6">
    <source>
        <dbReference type="ARBA" id="ARBA00022989"/>
    </source>
</evidence>
<evidence type="ECO:0000256" key="1">
    <source>
        <dbReference type="ARBA" id="ARBA00004651"/>
    </source>
</evidence>
<evidence type="ECO:0000256" key="3">
    <source>
        <dbReference type="ARBA" id="ARBA00022475"/>
    </source>
</evidence>
<feature type="transmembrane region" description="Helical" evidence="9">
    <location>
        <begin position="527"/>
        <end position="549"/>
    </location>
</feature>
<dbReference type="HAMAP" id="MF_01148">
    <property type="entry name" value="Lnt"/>
    <property type="match status" value="1"/>
</dbReference>
<dbReference type="RefSeq" id="WP_367771756.1">
    <property type="nucleotide sequence ID" value="NZ_JBFNXR010000021.1"/>
</dbReference>
<name>A0ABV3RA17_9SPHN</name>
<comment type="function">
    <text evidence="9">Catalyzes the phospholipid dependent N-acylation of the N-terminal cysteine of apolipoprotein, the last step in lipoprotein maturation.</text>
</comment>
<comment type="subcellular location">
    <subcellularLocation>
        <location evidence="1 9">Cell membrane</location>
        <topology evidence="1 9">Multi-pass membrane protein</topology>
    </subcellularLocation>
</comment>
<keyword evidence="8 9" id="KW-0012">Acyltransferase</keyword>
<dbReference type="Pfam" id="PF20154">
    <property type="entry name" value="LNT_N"/>
    <property type="match status" value="1"/>
</dbReference>